<dbReference type="PANTHER" id="PTHR36503:SF2">
    <property type="entry name" value="BLR2408 PROTEIN"/>
    <property type="match status" value="1"/>
</dbReference>
<gene>
    <name evidence="2" type="ORF">GCM10010201_05070</name>
</gene>
<dbReference type="PANTHER" id="PTHR36503">
    <property type="entry name" value="BLR2520 PROTEIN"/>
    <property type="match status" value="1"/>
</dbReference>
<sequence>MRMIFINLPVKNLKRSMDFFSALGFSNNPEFTDETAAAMVIEENIILMLLTEPKFRDFITTEIADAHRTTEVLNCISAGTREEVDAMIATAIAAGGKPWQPTSAEGPMYGGSFQDPDGHVWEVLHMTRG</sequence>
<name>A0ABN3N208_9ACTN</name>
<organism evidence="2 3">
    <name type="scientific">Pilimelia columellifera subsp. columellifera</name>
    <dbReference type="NCBI Taxonomy" id="706583"/>
    <lineage>
        <taxon>Bacteria</taxon>
        <taxon>Bacillati</taxon>
        <taxon>Actinomycetota</taxon>
        <taxon>Actinomycetes</taxon>
        <taxon>Micromonosporales</taxon>
        <taxon>Micromonosporaceae</taxon>
        <taxon>Pilimelia</taxon>
    </lineage>
</organism>
<dbReference type="Pfam" id="PF00903">
    <property type="entry name" value="Glyoxalase"/>
    <property type="match status" value="1"/>
</dbReference>
<proteinExistence type="predicted"/>
<dbReference type="PROSITE" id="PS51819">
    <property type="entry name" value="VOC"/>
    <property type="match status" value="1"/>
</dbReference>
<dbReference type="SUPFAM" id="SSF54593">
    <property type="entry name" value="Glyoxalase/Bleomycin resistance protein/Dihydroxybiphenyl dioxygenase"/>
    <property type="match status" value="1"/>
</dbReference>
<dbReference type="InterPro" id="IPR037523">
    <property type="entry name" value="VOC_core"/>
</dbReference>
<keyword evidence="3" id="KW-1185">Reference proteome</keyword>
<evidence type="ECO:0000313" key="3">
    <source>
        <dbReference type="Proteomes" id="UP001499978"/>
    </source>
</evidence>
<dbReference type="Proteomes" id="UP001499978">
    <property type="component" value="Unassembled WGS sequence"/>
</dbReference>
<dbReference type="RefSeq" id="WP_344167453.1">
    <property type="nucleotide sequence ID" value="NZ_BAAARY010000001.1"/>
</dbReference>
<evidence type="ECO:0000313" key="2">
    <source>
        <dbReference type="EMBL" id="GAA2512662.1"/>
    </source>
</evidence>
<evidence type="ECO:0000259" key="1">
    <source>
        <dbReference type="PROSITE" id="PS51819"/>
    </source>
</evidence>
<dbReference type="EMBL" id="BAAARY010000001">
    <property type="protein sequence ID" value="GAA2512662.1"/>
    <property type="molecule type" value="Genomic_DNA"/>
</dbReference>
<feature type="domain" description="VOC" evidence="1">
    <location>
        <begin position="2"/>
        <end position="126"/>
    </location>
</feature>
<dbReference type="Gene3D" id="3.10.180.10">
    <property type="entry name" value="2,3-Dihydroxybiphenyl 1,2-Dioxygenase, domain 1"/>
    <property type="match status" value="1"/>
</dbReference>
<dbReference type="CDD" id="cd09012">
    <property type="entry name" value="VOC_like"/>
    <property type="match status" value="1"/>
</dbReference>
<protein>
    <submittedName>
        <fullName evidence="2">VOC family protein</fullName>
    </submittedName>
</protein>
<dbReference type="InterPro" id="IPR004360">
    <property type="entry name" value="Glyas_Fos-R_dOase_dom"/>
</dbReference>
<dbReference type="InterPro" id="IPR029068">
    <property type="entry name" value="Glyas_Bleomycin-R_OHBP_Dase"/>
</dbReference>
<comment type="caution">
    <text evidence="2">The sequence shown here is derived from an EMBL/GenBank/DDBJ whole genome shotgun (WGS) entry which is preliminary data.</text>
</comment>
<accession>A0ABN3N208</accession>
<reference evidence="2 3" key="1">
    <citation type="journal article" date="2019" name="Int. J. Syst. Evol. Microbiol.">
        <title>The Global Catalogue of Microorganisms (GCM) 10K type strain sequencing project: providing services to taxonomists for standard genome sequencing and annotation.</title>
        <authorList>
            <consortium name="The Broad Institute Genomics Platform"/>
            <consortium name="The Broad Institute Genome Sequencing Center for Infectious Disease"/>
            <person name="Wu L."/>
            <person name="Ma J."/>
        </authorList>
    </citation>
    <scope>NUCLEOTIDE SEQUENCE [LARGE SCALE GENOMIC DNA]</scope>
    <source>
        <strain evidence="2 3">JCM 3367</strain>
    </source>
</reference>